<proteinExistence type="inferred from homology"/>
<dbReference type="GO" id="GO:0020037">
    <property type="term" value="F:heme binding"/>
    <property type="evidence" value="ECO:0007669"/>
    <property type="project" value="InterPro"/>
</dbReference>
<evidence type="ECO:0000256" key="14">
    <source>
        <dbReference type="PIRSR" id="PIRSR600823-3"/>
    </source>
</evidence>
<evidence type="ECO:0000256" key="9">
    <source>
        <dbReference type="ARBA" id="ARBA00023004"/>
    </source>
</evidence>
<feature type="binding site" evidence="14">
    <location>
        <position position="613"/>
    </location>
    <ligand>
        <name>Ca(2+)</name>
        <dbReference type="ChEBI" id="CHEBI:29108"/>
        <label>1</label>
    </ligand>
</feature>
<comment type="cofactor">
    <cofactor evidence="14">
        <name>heme b</name>
        <dbReference type="ChEBI" id="CHEBI:60344"/>
    </cofactor>
    <text evidence="14">Binds 1 heme b (iron(II)-protoporphyrin IX) group per subunit.</text>
</comment>
<feature type="disulfide bond" evidence="16">
    <location>
        <begin position="667"/>
        <end position="870"/>
    </location>
</feature>
<dbReference type="GO" id="GO:0009451">
    <property type="term" value="P:RNA modification"/>
    <property type="evidence" value="ECO:0007669"/>
    <property type="project" value="InterPro"/>
</dbReference>
<feature type="binding site" evidence="14">
    <location>
        <position position="620"/>
    </location>
    <ligand>
        <name>Ca(2+)</name>
        <dbReference type="ChEBI" id="CHEBI:29108"/>
        <label>1</label>
    </ligand>
</feature>
<keyword evidence="4" id="KW-0349">Heme</keyword>
<keyword evidence="3" id="KW-0575">Peroxidase</keyword>
<evidence type="ECO:0000256" key="8">
    <source>
        <dbReference type="ARBA" id="ARBA00023002"/>
    </source>
</evidence>
<organism evidence="19 20">
    <name type="scientific">Protea cynaroides</name>
    <dbReference type="NCBI Taxonomy" id="273540"/>
    <lineage>
        <taxon>Eukaryota</taxon>
        <taxon>Viridiplantae</taxon>
        <taxon>Streptophyta</taxon>
        <taxon>Embryophyta</taxon>
        <taxon>Tracheophyta</taxon>
        <taxon>Spermatophyta</taxon>
        <taxon>Magnoliopsida</taxon>
        <taxon>Proteales</taxon>
        <taxon>Proteaceae</taxon>
        <taxon>Protea</taxon>
    </lineage>
</organism>
<dbReference type="InterPro" id="IPR011990">
    <property type="entry name" value="TPR-like_helical_dom_sf"/>
</dbReference>
<dbReference type="GO" id="GO:0003723">
    <property type="term" value="F:RNA binding"/>
    <property type="evidence" value="ECO:0007669"/>
    <property type="project" value="InterPro"/>
</dbReference>
<dbReference type="CDD" id="cd00693">
    <property type="entry name" value="secretory_peroxidase"/>
    <property type="match status" value="1"/>
</dbReference>
<evidence type="ECO:0000313" key="19">
    <source>
        <dbReference type="EMBL" id="KAJ4958151.1"/>
    </source>
</evidence>
<feature type="repeat" description="PPR" evidence="17">
    <location>
        <begin position="144"/>
        <end position="174"/>
    </location>
</feature>
<dbReference type="Gene3D" id="1.10.420.10">
    <property type="entry name" value="Peroxidase, domain 2"/>
    <property type="match status" value="1"/>
</dbReference>
<dbReference type="Gene3D" id="1.25.40.10">
    <property type="entry name" value="Tetratricopeptide repeat domain"/>
    <property type="match status" value="3"/>
</dbReference>
<evidence type="ECO:0000256" key="6">
    <source>
        <dbReference type="ARBA" id="ARBA00022737"/>
    </source>
</evidence>
<dbReference type="InterPro" id="IPR046848">
    <property type="entry name" value="E_motif"/>
</dbReference>
<evidence type="ECO:0000256" key="5">
    <source>
        <dbReference type="ARBA" id="ARBA00022723"/>
    </source>
</evidence>
<dbReference type="SUPFAM" id="SSF48113">
    <property type="entry name" value="Heme-dependent peroxidases"/>
    <property type="match status" value="1"/>
</dbReference>
<evidence type="ECO:0000256" key="15">
    <source>
        <dbReference type="PIRSR" id="PIRSR600823-4"/>
    </source>
</evidence>
<feature type="disulfide bond" evidence="16">
    <location>
        <begin position="614"/>
        <end position="619"/>
    </location>
</feature>
<feature type="binding site" evidence="13">
    <location>
        <position position="709"/>
    </location>
    <ligand>
        <name>substrate</name>
    </ligand>
</feature>
<evidence type="ECO:0000256" key="16">
    <source>
        <dbReference type="PIRSR" id="PIRSR600823-5"/>
    </source>
</evidence>
<evidence type="ECO:0000256" key="12">
    <source>
        <dbReference type="PIRSR" id="PIRSR600823-1"/>
    </source>
</evidence>
<comment type="caution">
    <text evidence="19">The sequence shown here is derived from an EMBL/GenBank/DDBJ whole genome shotgun (WGS) entry which is preliminary data.</text>
</comment>
<dbReference type="Gene3D" id="1.10.520.10">
    <property type="match status" value="1"/>
</dbReference>
<dbReference type="InterPro" id="IPR010255">
    <property type="entry name" value="Haem_peroxidase_sf"/>
</dbReference>
<gene>
    <name evidence="19" type="ORF">NE237_025262</name>
</gene>
<dbReference type="PANTHER" id="PTHR47926">
    <property type="entry name" value="PENTATRICOPEPTIDE REPEAT-CONTAINING PROTEIN"/>
    <property type="match status" value="1"/>
</dbReference>
<dbReference type="PRINTS" id="PR00458">
    <property type="entry name" value="PEROXIDASE"/>
</dbReference>
<evidence type="ECO:0000256" key="3">
    <source>
        <dbReference type="ARBA" id="ARBA00022559"/>
    </source>
</evidence>
<dbReference type="EMBL" id="JAMYWD010000010">
    <property type="protein sequence ID" value="KAJ4958151.1"/>
    <property type="molecule type" value="Genomic_DNA"/>
</dbReference>
<evidence type="ECO:0000256" key="17">
    <source>
        <dbReference type="PROSITE-ProRule" id="PRU00708"/>
    </source>
</evidence>
<evidence type="ECO:0000256" key="11">
    <source>
        <dbReference type="ARBA" id="ARBA00023180"/>
    </source>
</evidence>
<dbReference type="FunFam" id="1.25.40.10:FF:000184">
    <property type="entry name" value="Pentatricopeptide repeat-containing protein, chloroplastic"/>
    <property type="match status" value="1"/>
</dbReference>
<accession>A0A9Q0H3W0</accession>
<dbReference type="PRINTS" id="PR00461">
    <property type="entry name" value="PLPEROXIDASE"/>
</dbReference>
<dbReference type="InterPro" id="IPR032867">
    <property type="entry name" value="DYW_dom"/>
</dbReference>
<evidence type="ECO:0000256" key="10">
    <source>
        <dbReference type="ARBA" id="ARBA00023157"/>
    </source>
</evidence>
<comment type="catalytic activity">
    <reaction evidence="1">
        <text>2 a phenolic donor + H2O2 = 2 a phenolic radical donor + 2 H2O</text>
        <dbReference type="Rhea" id="RHEA:56136"/>
        <dbReference type="ChEBI" id="CHEBI:15377"/>
        <dbReference type="ChEBI" id="CHEBI:16240"/>
        <dbReference type="ChEBI" id="CHEBI:139520"/>
        <dbReference type="ChEBI" id="CHEBI:139521"/>
        <dbReference type="EC" id="1.11.1.7"/>
    </reaction>
</comment>
<keyword evidence="20" id="KW-1185">Reference proteome</keyword>
<dbReference type="InterPro" id="IPR019793">
    <property type="entry name" value="Peroxidases_heam-ligand_BS"/>
</dbReference>
<feature type="binding site" description="axial binding residue" evidence="14">
    <location>
        <position position="739"/>
    </location>
    <ligand>
        <name>heme b</name>
        <dbReference type="ChEBI" id="CHEBI:60344"/>
    </ligand>
    <ligandPart>
        <name>Fe</name>
        <dbReference type="ChEBI" id="CHEBI:18248"/>
    </ligandPart>
</feature>
<evidence type="ECO:0000256" key="2">
    <source>
        <dbReference type="ARBA" id="ARBA00006873"/>
    </source>
</evidence>
<dbReference type="PROSITE" id="PS51375">
    <property type="entry name" value="PPR"/>
    <property type="match status" value="3"/>
</dbReference>
<sequence>MRNCGMQDVLTVGKLIADIAVSDPSNLGYARSVFTRLDYPPNIFMWNSMIRGYAHSSKPEEAILLYREMLEKGFSPNNYTYPFVFRACTQLMDLNLGLGIHGSVIRRGFEDCDVFIQTSLVNFYASCGSIDIARLLFDRCPERDVTSWNALIKGYVRCNHYMGAISVFRMMQDRADCRADEITLLGVVLACTQLGALAMGRWVHAYIDKHLMKMSINMGTALVDMYARCGSIDAAMNLFKGMAERDVRTWSVMIGGLAVHGLGNEALDLFRKMEGDGIPPDSVTFTSALCACSHAGMVTEGLLILDEMSKVYNVEPTIEHYGCVVDLLGRAGHLEDALAFIKRIPFKPDVVLWGSLLVACRAHKNVQMGEMVAKEMLKLDPHHCGALVLLSNVYASTGKWAQVEEVRSFMKDQRIRKQPGSSLMELNGDVHEFIAGDRFHPQISQIHMMLGEITRLLSLEGHLPATRGIALDIDEEEKEQALSQHSEKLAVAFGLINTKQGTVLRIVKNLRVCEDCHSTMKLISKVFNRLIIIRDRSRFHHFEDGSCSCRDYWVQSLFFHGIEASSDGDGLLYIDYYKESCPLAEEIVRLQVEIAALKEPRMAASLLRLHFHDCFVLGCDGSILLDSYGDIVSEKQAVPNLNSVRGFEVIDKIKAILEEACPCTVSCADIVALAARDGVEVRGGPRWEVALGRKDSLKASLNGANQFIPAPNSSLETLISSFQVQGLDFWDLVALSGSHTIGKSRCTSFRQRIYDPMEDEYDYHKRYKIFNGMLRSICPRSGRDNALAPLDFMTPARFDNKYYLNLLEGKGLLQSDNVLITQDHEGHIAKQVWAYASDQRLFFRAFVKSMIKMGSINVLTGDQGEIRRNCRFLNSATPSK</sequence>
<keyword evidence="8" id="KW-0560">Oxidoreductase</keyword>
<dbReference type="GO" id="GO:0140825">
    <property type="term" value="F:lactoperoxidase activity"/>
    <property type="evidence" value="ECO:0007669"/>
    <property type="project" value="UniProtKB-EC"/>
</dbReference>
<feature type="binding site" evidence="14">
    <location>
        <position position="794"/>
    </location>
    <ligand>
        <name>Ca(2+)</name>
        <dbReference type="ChEBI" id="CHEBI:29108"/>
        <label>2</label>
    </ligand>
</feature>
<dbReference type="FunFam" id="1.10.420.10:FF:000001">
    <property type="entry name" value="Peroxidase"/>
    <property type="match status" value="1"/>
</dbReference>
<dbReference type="AlphaFoldDB" id="A0A9Q0H3W0"/>
<dbReference type="NCBIfam" id="TIGR00756">
    <property type="entry name" value="PPR"/>
    <property type="match status" value="4"/>
</dbReference>
<keyword evidence="7 14" id="KW-0106">Calcium</keyword>
<dbReference type="GO" id="GO:0006979">
    <property type="term" value="P:response to oxidative stress"/>
    <property type="evidence" value="ECO:0007669"/>
    <property type="project" value="InterPro"/>
</dbReference>
<feature type="site" description="Transition state stabilizer" evidence="15">
    <location>
        <position position="608"/>
    </location>
</feature>
<dbReference type="PROSITE" id="PS00436">
    <property type="entry name" value="PEROXIDASE_2"/>
    <property type="match status" value="1"/>
</dbReference>
<dbReference type="Pfam" id="PF13041">
    <property type="entry name" value="PPR_2"/>
    <property type="match status" value="2"/>
</dbReference>
<dbReference type="FunFam" id="1.25.40.10:FF:000427">
    <property type="entry name" value="Pentatricopeptide repeat-containing protein chloroplastic"/>
    <property type="match status" value="1"/>
</dbReference>
<keyword evidence="6" id="KW-0677">Repeat</keyword>
<dbReference type="InterPro" id="IPR019794">
    <property type="entry name" value="Peroxidases_AS"/>
</dbReference>
<evidence type="ECO:0000256" key="4">
    <source>
        <dbReference type="ARBA" id="ARBA00022617"/>
    </source>
</evidence>
<dbReference type="InterPro" id="IPR046960">
    <property type="entry name" value="PPR_At4g14850-like_plant"/>
</dbReference>
<dbReference type="InterPro" id="IPR002016">
    <property type="entry name" value="Haem_peroxidase"/>
</dbReference>
<dbReference type="Pfam" id="PF00141">
    <property type="entry name" value="peroxidase"/>
    <property type="match status" value="1"/>
</dbReference>
<evidence type="ECO:0000256" key="13">
    <source>
        <dbReference type="PIRSR" id="PIRSR600823-2"/>
    </source>
</evidence>
<dbReference type="GO" id="GO:0042744">
    <property type="term" value="P:hydrogen peroxide catabolic process"/>
    <property type="evidence" value="ECO:0007669"/>
    <property type="project" value="InterPro"/>
</dbReference>
<feature type="disulfide bond" evidence="16">
    <location>
        <begin position="581"/>
        <end position="661"/>
    </location>
</feature>
<keyword evidence="10 16" id="KW-1015">Disulfide bond</keyword>
<feature type="binding site" evidence="14">
    <location>
        <position position="799"/>
    </location>
    <ligand>
        <name>Ca(2+)</name>
        <dbReference type="ChEBI" id="CHEBI:29108"/>
        <label>2</label>
    </ligand>
</feature>
<name>A0A9Q0H3W0_9MAGN</name>
<dbReference type="PROSITE" id="PS50873">
    <property type="entry name" value="PEROXIDASE_4"/>
    <property type="match status" value="1"/>
</dbReference>
<evidence type="ECO:0000259" key="18">
    <source>
        <dbReference type="PROSITE" id="PS50873"/>
    </source>
</evidence>
<feature type="binding site" evidence="14">
    <location>
        <position position="791"/>
    </location>
    <ligand>
        <name>Ca(2+)</name>
        <dbReference type="ChEBI" id="CHEBI:29108"/>
        <label>2</label>
    </ligand>
</feature>
<comment type="similarity">
    <text evidence="2">Belongs to the peroxidase family. Ascorbate peroxidase subfamily.</text>
</comment>
<dbReference type="PROSITE" id="PS00435">
    <property type="entry name" value="PEROXIDASE_1"/>
    <property type="match status" value="1"/>
</dbReference>
<dbReference type="InterPro" id="IPR002885">
    <property type="entry name" value="PPR_rpt"/>
</dbReference>
<keyword evidence="11" id="KW-0325">Glycoprotein</keyword>
<feature type="active site" description="Proton acceptor" evidence="12">
    <location>
        <position position="612"/>
    </location>
</feature>
<dbReference type="Pfam" id="PF20431">
    <property type="entry name" value="E_motif"/>
    <property type="match status" value="1"/>
</dbReference>
<feature type="binding site" evidence="14">
    <location>
        <position position="634"/>
    </location>
    <ligand>
        <name>Ca(2+)</name>
        <dbReference type="ChEBI" id="CHEBI:29108"/>
        <label>1</label>
    </ligand>
</feature>
<dbReference type="Proteomes" id="UP001141806">
    <property type="component" value="Unassembled WGS sequence"/>
</dbReference>
<protein>
    <recommendedName>
        <fullName evidence="18">Plant heme peroxidase family profile domain-containing protein</fullName>
    </recommendedName>
</protein>
<dbReference type="InterPro" id="IPR000823">
    <property type="entry name" value="Peroxidase_pln"/>
</dbReference>
<dbReference type="Pfam" id="PF14432">
    <property type="entry name" value="DYW_deaminase"/>
    <property type="match status" value="1"/>
</dbReference>
<evidence type="ECO:0000313" key="20">
    <source>
        <dbReference type="Proteomes" id="UP001141806"/>
    </source>
</evidence>
<feature type="binding site" evidence="14">
    <location>
        <position position="740"/>
    </location>
    <ligand>
        <name>Ca(2+)</name>
        <dbReference type="ChEBI" id="CHEBI:29108"/>
        <label>2</label>
    </ligand>
</feature>
<feature type="binding site" evidence="14">
    <location>
        <position position="618"/>
    </location>
    <ligand>
        <name>Ca(2+)</name>
        <dbReference type="ChEBI" id="CHEBI:29108"/>
        <label>1</label>
    </ligand>
</feature>
<feature type="repeat" description="PPR" evidence="17">
    <location>
        <begin position="42"/>
        <end position="76"/>
    </location>
</feature>
<dbReference type="InterPro" id="IPR033905">
    <property type="entry name" value="Secretory_peroxidase"/>
</dbReference>
<feature type="binding site" evidence="14">
    <location>
        <position position="616"/>
    </location>
    <ligand>
        <name>Ca(2+)</name>
        <dbReference type="ChEBI" id="CHEBI:29108"/>
        <label>1</label>
    </ligand>
</feature>
<evidence type="ECO:0000256" key="7">
    <source>
        <dbReference type="ARBA" id="ARBA00022837"/>
    </source>
</evidence>
<dbReference type="Pfam" id="PF01535">
    <property type="entry name" value="PPR"/>
    <property type="match status" value="1"/>
</dbReference>
<dbReference type="GO" id="GO:0008270">
    <property type="term" value="F:zinc ion binding"/>
    <property type="evidence" value="ECO:0007669"/>
    <property type="project" value="InterPro"/>
</dbReference>
<keyword evidence="5 14" id="KW-0479">Metal-binding</keyword>
<feature type="repeat" description="PPR" evidence="17">
    <location>
        <begin position="246"/>
        <end position="280"/>
    </location>
</feature>
<reference evidence="19" key="1">
    <citation type="journal article" date="2023" name="Plant J.">
        <title>The genome of the king protea, Protea cynaroides.</title>
        <authorList>
            <person name="Chang J."/>
            <person name="Duong T.A."/>
            <person name="Schoeman C."/>
            <person name="Ma X."/>
            <person name="Roodt D."/>
            <person name="Barker N."/>
            <person name="Li Z."/>
            <person name="Van de Peer Y."/>
            <person name="Mizrachi E."/>
        </authorList>
    </citation>
    <scope>NUCLEOTIDE SEQUENCE</scope>
    <source>
        <tissue evidence="19">Young leaves</tissue>
    </source>
</reference>
<comment type="cofactor">
    <cofactor evidence="14">
        <name>Ca(2+)</name>
        <dbReference type="ChEBI" id="CHEBI:29108"/>
    </cofactor>
    <text evidence="14">Binds 2 calcium ions per subunit.</text>
</comment>
<feature type="disulfide bond" evidence="16">
    <location>
        <begin position="746"/>
        <end position="778"/>
    </location>
</feature>
<keyword evidence="9 14" id="KW-0408">Iron</keyword>
<evidence type="ECO:0000256" key="1">
    <source>
        <dbReference type="ARBA" id="ARBA00000189"/>
    </source>
</evidence>
<dbReference type="OrthoDB" id="185373at2759"/>
<feature type="domain" description="Plant heme peroxidase family profile" evidence="18">
    <location>
        <begin position="571"/>
        <end position="874"/>
    </location>
</feature>
<feature type="binding site" evidence="14">
    <location>
        <position position="622"/>
    </location>
    <ligand>
        <name>Ca(2+)</name>
        <dbReference type="ChEBI" id="CHEBI:29108"/>
        <label>1</label>
    </ligand>
</feature>
<dbReference type="FunFam" id="1.10.520.10:FF:000009">
    <property type="entry name" value="Peroxidase"/>
    <property type="match status" value="1"/>
</dbReference>